<comment type="caution">
    <text evidence="3">The sequence shown here is derived from an EMBL/GenBank/DDBJ whole genome shotgun (WGS) entry which is preliminary data.</text>
</comment>
<dbReference type="AlphaFoldDB" id="A0A835MKW9"/>
<feature type="domain" description="DUF7046" evidence="1">
    <location>
        <begin position="527"/>
        <end position="617"/>
    </location>
</feature>
<dbReference type="InterPro" id="IPR055474">
    <property type="entry name" value="DUF7046"/>
</dbReference>
<evidence type="ECO:0000259" key="1">
    <source>
        <dbReference type="Pfam" id="PF23080"/>
    </source>
</evidence>
<dbReference type="PANTHER" id="PTHR31149:SF7">
    <property type="entry name" value="EXPRESSED PROTEIN"/>
    <property type="match status" value="1"/>
</dbReference>
<organism evidence="3 4">
    <name type="scientific">Salix dunnii</name>
    <dbReference type="NCBI Taxonomy" id="1413687"/>
    <lineage>
        <taxon>Eukaryota</taxon>
        <taxon>Viridiplantae</taxon>
        <taxon>Streptophyta</taxon>
        <taxon>Embryophyta</taxon>
        <taxon>Tracheophyta</taxon>
        <taxon>Spermatophyta</taxon>
        <taxon>Magnoliopsida</taxon>
        <taxon>eudicotyledons</taxon>
        <taxon>Gunneridae</taxon>
        <taxon>Pentapetalae</taxon>
        <taxon>rosids</taxon>
        <taxon>fabids</taxon>
        <taxon>Malpighiales</taxon>
        <taxon>Salicaceae</taxon>
        <taxon>Saliceae</taxon>
        <taxon>Salix</taxon>
    </lineage>
</organism>
<dbReference type="Proteomes" id="UP000657918">
    <property type="component" value="Unassembled WGS sequence"/>
</dbReference>
<proteinExistence type="predicted"/>
<name>A0A835MKW9_9ROSI</name>
<accession>A0A835MKW9</accession>
<feature type="domain" description="AIR9-like A9" evidence="2">
    <location>
        <begin position="414"/>
        <end position="490"/>
    </location>
</feature>
<dbReference type="GO" id="GO:0005886">
    <property type="term" value="C:plasma membrane"/>
    <property type="evidence" value="ECO:0007669"/>
    <property type="project" value="TreeGrafter"/>
</dbReference>
<dbReference type="PANTHER" id="PTHR31149">
    <property type="entry name" value="EXPRESSED PROTEIN"/>
    <property type="match status" value="1"/>
</dbReference>
<dbReference type="Gene3D" id="2.60.40.2700">
    <property type="match status" value="1"/>
</dbReference>
<dbReference type="Pfam" id="PF23080">
    <property type="entry name" value="DUF7046"/>
    <property type="match status" value="1"/>
</dbReference>
<keyword evidence="4" id="KW-1185">Reference proteome</keyword>
<dbReference type="FunFam" id="2.60.40.2700:FF:000001">
    <property type="entry name" value="Transmembrane protein"/>
    <property type="match status" value="1"/>
</dbReference>
<evidence type="ECO:0000313" key="4">
    <source>
        <dbReference type="Proteomes" id="UP000657918"/>
    </source>
</evidence>
<gene>
    <name evidence="3" type="ORF">SADUNF_Sadunf13G0059900</name>
</gene>
<reference evidence="3 4" key="1">
    <citation type="submission" date="2020-10" db="EMBL/GenBank/DDBJ databases">
        <title>Plant Genome Project.</title>
        <authorList>
            <person name="Zhang R.-G."/>
        </authorList>
    </citation>
    <scope>NUCLEOTIDE SEQUENCE [LARGE SCALE GENOMIC DNA]</scope>
    <source>
        <strain evidence="3">FAFU-HL-1</strain>
        <tissue evidence="3">Leaf</tissue>
    </source>
</reference>
<sequence>MVKIIWDREKKKHQRRPTLVYNRQTPVLLIPRPLTRFSASNNQDPLFFLDLLHKTLKQISLAAPPLQNSQCVSSSKNHMQELNNERVRAKNSDSINRHDAEAHLAPRKLKTNGNLNYFEDREAMVLVLFKELYLRLSAQNEEIQILHGQIADACLRELQLLDEKYILERKFSYLRMAIDEKETEAITSASNELARRKGDLEENLQLTHDLKVVDDERYIFVSSLLGLLAEYGIWPHVVNASAISNSVKLLHDQLQWKITTSHDKIRELSSVLVSKNGSSSHDMDNPVSGILTGQITHQSMGQHGTSASNHHIAERHMELNDNVPGFVHETNLADKSSLALHNGTHQLLNSNNFPEFSFDRDRKVAGLVSNSLFGQSDMNVRAVQMANDLPHPSIINEEITSSVSDDLPGIEGFQIVGDATPGEKLLGCGFPVRGTSLCMFQWVHHLEDGTRQYIEGATNPEYIVTADDVDKLIAVECIPMDDQGHQGELVRLFANDQNKIKCDPVMQREIDNYISKGEATFSVLLLTDSSDNWEPTTLVLRRSGYQIKSNGRGNVVVAEKFSKDLSVKIPAGLSTQCVLTCSNGSSHPLSTYDVRMRDTLVLAMRMFQSKALDDKRKGRA</sequence>
<dbReference type="Pfam" id="PF23197">
    <property type="entry name" value="IG_AIR9"/>
    <property type="match status" value="1"/>
</dbReference>
<evidence type="ECO:0000259" key="2">
    <source>
        <dbReference type="Pfam" id="PF23197"/>
    </source>
</evidence>
<protein>
    <submittedName>
        <fullName evidence="3">Uncharacterized protein</fullName>
    </submittedName>
</protein>
<dbReference type="EMBL" id="JADGMS010000013">
    <property type="protein sequence ID" value="KAF9670357.1"/>
    <property type="molecule type" value="Genomic_DNA"/>
</dbReference>
<dbReference type="OrthoDB" id="1890867at2759"/>
<dbReference type="InterPro" id="IPR056284">
    <property type="entry name" value="AIR9-like_A9"/>
</dbReference>
<evidence type="ECO:0000313" key="3">
    <source>
        <dbReference type="EMBL" id="KAF9670357.1"/>
    </source>
</evidence>